<reference evidence="2" key="1">
    <citation type="submission" date="2022-11" db="UniProtKB">
        <authorList>
            <consortium name="WormBaseParasite"/>
        </authorList>
    </citation>
    <scope>IDENTIFICATION</scope>
</reference>
<accession>A0AC34FHT4</accession>
<protein>
    <submittedName>
        <fullName evidence="2">PH domain-containing protein</fullName>
    </submittedName>
</protein>
<evidence type="ECO:0000313" key="1">
    <source>
        <dbReference type="Proteomes" id="UP000887579"/>
    </source>
</evidence>
<organism evidence="1 2">
    <name type="scientific">Panagrolaimus sp. ES5</name>
    <dbReference type="NCBI Taxonomy" id="591445"/>
    <lineage>
        <taxon>Eukaryota</taxon>
        <taxon>Metazoa</taxon>
        <taxon>Ecdysozoa</taxon>
        <taxon>Nematoda</taxon>
        <taxon>Chromadorea</taxon>
        <taxon>Rhabditida</taxon>
        <taxon>Tylenchina</taxon>
        <taxon>Panagrolaimomorpha</taxon>
        <taxon>Panagrolaimoidea</taxon>
        <taxon>Panagrolaimidae</taxon>
        <taxon>Panagrolaimus</taxon>
    </lineage>
</organism>
<dbReference type="Proteomes" id="UP000887579">
    <property type="component" value="Unplaced"/>
</dbReference>
<proteinExistence type="predicted"/>
<evidence type="ECO:0000313" key="2">
    <source>
        <dbReference type="WBParaSite" id="ES5_v2.g16874.t1"/>
    </source>
</evidence>
<dbReference type="WBParaSite" id="ES5_v2.g16874.t1">
    <property type="protein sequence ID" value="ES5_v2.g16874.t1"/>
    <property type="gene ID" value="ES5_v2.g16874"/>
</dbReference>
<name>A0AC34FHT4_9BILA</name>
<sequence length="682" mass="77398">MAHLISDDIEPNDGTWKLGIFVTDINTSKEIYARGDMHIGGVMMKLVDAIGGSRDWSDHALWWPDKRRWLKHTRSTLDQIGVTSAHYLEFTPMHKPCQVELPDLQKIDANLDFSASVFRVTAELCRELSIRYPEELSLKRMIPPDVLRKGANADTDAAIVPFKVGEESVGPGTLRTLQPIRYSTLNVNGRQSSPGFSATPGNPGQMFNASEIGTLPRHGTLPRGMSPGPAAYAHVMGRDSTRGFSGDYLDGEAIAENLIQSPRTIPNKDLPVFRPQNYSERAAINRGWLDSSRSLMEQGIAENEIVQLRFKYMTFFDLNPKYDLVRINQLYEQAKWSILLDEFEHTEEEANLFAALQLQATLQKADEKENTDDKDEVDLLLDELEHNLDAAALNRKDLTHVPELAEYLKFLKPKKLGFNNFKRAYFVFRDLILSYYNAAQDQSGPPLGHFNLKGCEVTQDVKISEQKFHIKIFIPSSDGMNELILKCDSEPQYAKWLAACKLASRGKTMADSSYNSEVESLKRTLMLQSGKQQNGGDSKSRAPIVQFPSDFNPAEFVSNHYVKRAGESRLKSRISDAHSSIRNLSNSEAKLQYIRTWESLKGHGLHYFIVKFFDDRGSRKPELIAVSNRGLFLVNSDNGDCIKPWPFTKMKKWHVNWEIRHIRMAFDQEEIDFKPLSADCKI</sequence>